<dbReference type="Proteomes" id="UP000694425">
    <property type="component" value="Unplaced"/>
</dbReference>
<reference evidence="2" key="1">
    <citation type="submission" date="2025-08" db="UniProtKB">
        <authorList>
            <consortium name="Ensembl"/>
        </authorList>
    </citation>
    <scope>IDENTIFICATION</scope>
</reference>
<feature type="domain" description="KRAB" evidence="1">
    <location>
        <begin position="15"/>
        <end position="86"/>
    </location>
</feature>
<organism evidence="2 3">
    <name type="scientific">Neovison vison</name>
    <name type="common">American mink</name>
    <name type="synonym">Mustela vison</name>
    <dbReference type="NCBI Taxonomy" id="452646"/>
    <lineage>
        <taxon>Eukaryota</taxon>
        <taxon>Metazoa</taxon>
        <taxon>Chordata</taxon>
        <taxon>Craniata</taxon>
        <taxon>Vertebrata</taxon>
        <taxon>Euteleostomi</taxon>
        <taxon>Mammalia</taxon>
        <taxon>Eutheria</taxon>
        <taxon>Laurasiatheria</taxon>
        <taxon>Carnivora</taxon>
        <taxon>Caniformia</taxon>
        <taxon>Musteloidea</taxon>
        <taxon>Mustelidae</taxon>
        <taxon>Mustelinae</taxon>
        <taxon>Neogale</taxon>
    </lineage>
</organism>
<reference evidence="2" key="2">
    <citation type="submission" date="2025-09" db="UniProtKB">
        <authorList>
            <consortium name="Ensembl"/>
        </authorList>
    </citation>
    <scope>IDENTIFICATION</scope>
</reference>
<dbReference type="SUPFAM" id="SSF109640">
    <property type="entry name" value="KRAB domain (Kruppel-associated box)"/>
    <property type="match status" value="1"/>
</dbReference>
<dbReference type="Gene3D" id="6.10.140.140">
    <property type="match status" value="1"/>
</dbReference>
<dbReference type="PANTHER" id="PTHR23232:SF136">
    <property type="entry name" value="KRAB DOMAIN-CONTAINING PROTEIN"/>
    <property type="match status" value="1"/>
</dbReference>
<dbReference type="PROSITE" id="PS50805">
    <property type="entry name" value="KRAB"/>
    <property type="match status" value="1"/>
</dbReference>
<dbReference type="InterPro" id="IPR036051">
    <property type="entry name" value="KRAB_dom_sf"/>
</dbReference>
<evidence type="ECO:0000259" key="1">
    <source>
        <dbReference type="PROSITE" id="PS50805"/>
    </source>
</evidence>
<dbReference type="Pfam" id="PF01352">
    <property type="entry name" value="KRAB"/>
    <property type="match status" value="1"/>
</dbReference>
<dbReference type="GeneTree" id="ENSGT01150000290050"/>
<dbReference type="GO" id="GO:0006355">
    <property type="term" value="P:regulation of DNA-templated transcription"/>
    <property type="evidence" value="ECO:0007669"/>
    <property type="project" value="InterPro"/>
</dbReference>
<evidence type="ECO:0000313" key="2">
    <source>
        <dbReference type="Ensembl" id="ENSNVIP00000015450.1"/>
    </source>
</evidence>
<protein>
    <recommendedName>
        <fullName evidence="1">KRAB domain-containing protein</fullName>
    </recommendedName>
</protein>
<keyword evidence="3" id="KW-1185">Reference proteome</keyword>
<dbReference type="SMART" id="SM00349">
    <property type="entry name" value="KRAB"/>
    <property type="match status" value="1"/>
</dbReference>
<dbReference type="PANTHER" id="PTHR23232">
    <property type="entry name" value="KRAB DOMAIN C2H2 ZINC FINGER"/>
    <property type="match status" value="1"/>
</dbReference>
<dbReference type="InterPro" id="IPR001909">
    <property type="entry name" value="KRAB"/>
</dbReference>
<dbReference type="InterPro" id="IPR050169">
    <property type="entry name" value="Krueppel_C2H2_ZnF"/>
</dbReference>
<name>A0A8C7B5D0_NEOVI</name>
<dbReference type="AlphaFoldDB" id="A0A8C7B5D0"/>
<dbReference type="CDD" id="cd07765">
    <property type="entry name" value="KRAB_A-box"/>
    <property type="match status" value="1"/>
</dbReference>
<proteinExistence type="predicted"/>
<evidence type="ECO:0000313" key="3">
    <source>
        <dbReference type="Proteomes" id="UP000694425"/>
    </source>
</evidence>
<dbReference type="Ensembl" id="ENSNVIT00000018029.1">
    <property type="protein sequence ID" value="ENSNVIP00000015450.1"/>
    <property type="gene ID" value="ENSNVIG00000012101.1"/>
</dbReference>
<sequence>MLGSLLIGEPASPSACALPPTIDLTQEEWTLMDRSQRKLYIDVMLENITHLVSVGESAAVCPLCVHVLIANPVGRAASTYSSSSLP</sequence>
<accession>A0A8C7B5D0</accession>